<evidence type="ECO:0000313" key="2">
    <source>
        <dbReference type="Proteomes" id="UP001597024"/>
    </source>
</evidence>
<dbReference type="EMBL" id="JBHTHX010000296">
    <property type="protein sequence ID" value="MFD0885133.1"/>
    <property type="molecule type" value="Genomic_DNA"/>
</dbReference>
<protein>
    <submittedName>
        <fullName evidence="1">Uncharacterized protein</fullName>
    </submittedName>
</protein>
<dbReference type="Proteomes" id="UP001597024">
    <property type="component" value="Unassembled WGS sequence"/>
</dbReference>
<organism evidence="1 2">
    <name type="scientific">Streptosporangium algeriense</name>
    <dbReference type="NCBI Taxonomy" id="1682748"/>
    <lineage>
        <taxon>Bacteria</taxon>
        <taxon>Bacillati</taxon>
        <taxon>Actinomycetota</taxon>
        <taxon>Actinomycetes</taxon>
        <taxon>Streptosporangiales</taxon>
        <taxon>Streptosporangiaceae</taxon>
        <taxon>Streptosporangium</taxon>
    </lineage>
</organism>
<reference evidence="2" key="1">
    <citation type="journal article" date="2019" name="Int. J. Syst. Evol. Microbiol.">
        <title>The Global Catalogue of Microorganisms (GCM) 10K type strain sequencing project: providing services to taxonomists for standard genome sequencing and annotation.</title>
        <authorList>
            <consortium name="The Broad Institute Genomics Platform"/>
            <consortium name="The Broad Institute Genome Sequencing Center for Infectious Disease"/>
            <person name="Wu L."/>
            <person name="Ma J."/>
        </authorList>
    </citation>
    <scope>NUCLEOTIDE SEQUENCE [LARGE SCALE GENOMIC DNA]</scope>
    <source>
        <strain evidence="2">CCUG 62974</strain>
    </source>
</reference>
<proteinExistence type="predicted"/>
<evidence type="ECO:0000313" key="1">
    <source>
        <dbReference type="EMBL" id="MFD0885133.1"/>
    </source>
</evidence>
<gene>
    <name evidence="1" type="ORF">ACFQ08_11315</name>
</gene>
<name>A0ABW3DMV5_9ACTN</name>
<sequence length="91" mass="10135">ARSPTCPFDADRHGDSMVRGHDDEAVLEIADDGPRIQGVHTSVAARPRGHFGRSANRRTVLLFESLNHRGRMPLETTLKQVDYLVDAINPF</sequence>
<feature type="non-terminal residue" evidence="1">
    <location>
        <position position="1"/>
    </location>
</feature>
<accession>A0ABW3DMV5</accession>
<comment type="caution">
    <text evidence="1">The sequence shown here is derived from an EMBL/GenBank/DDBJ whole genome shotgun (WGS) entry which is preliminary data.</text>
</comment>
<keyword evidence="2" id="KW-1185">Reference proteome</keyword>